<keyword evidence="1" id="KW-0175">Coiled coil</keyword>
<reference evidence="3 4" key="1">
    <citation type="journal article" date="2020" name="ISME J.">
        <title>Uncovering the hidden diversity of litter-decomposition mechanisms in mushroom-forming fungi.</title>
        <authorList>
            <person name="Floudas D."/>
            <person name="Bentzer J."/>
            <person name="Ahren D."/>
            <person name="Johansson T."/>
            <person name="Persson P."/>
            <person name="Tunlid A."/>
        </authorList>
    </citation>
    <scope>NUCLEOTIDE SEQUENCE [LARGE SCALE GENOMIC DNA]</scope>
    <source>
        <strain evidence="3 4">CBS 146.42</strain>
    </source>
</reference>
<name>A0A8H5DBE5_9AGAR</name>
<keyword evidence="4" id="KW-1185">Reference proteome</keyword>
<comment type="caution">
    <text evidence="3">The sequence shown here is derived from an EMBL/GenBank/DDBJ whole genome shotgun (WGS) entry which is preliminary data.</text>
</comment>
<dbReference type="OrthoDB" id="2153661at2759"/>
<accession>A0A8H5DBE5</accession>
<feature type="coiled-coil region" evidence="1">
    <location>
        <begin position="97"/>
        <end position="153"/>
    </location>
</feature>
<dbReference type="SUPFAM" id="SSF49777">
    <property type="entry name" value="PEBP-like"/>
    <property type="match status" value="1"/>
</dbReference>
<dbReference type="Gene3D" id="3.90.280.10">
    <property type="entry name" value="PEBP-like"/>
    <property type="match status" value="1"/>
</dbReference>
<dbReference type="CDD" id="cd00866">
    <property type="entry name" value="PEBP_euk"/>
    <property type="match status" value="1"/>
</dbReference>
<evidence type="ECO:0008006" key="5">
    <source>
        <dbReference type="Google" id="ProtNLM"/>
    </source>
</evidence>
<protein>
    <recommendedName>
        <fullName evidence="5">PEBP-like protein</fullName>
    </recommendedName>
</protein>
<organism evidence="3 4">
    <name type="scientific">Leucocoprinus leucothites</name>
    <dbReference type="NCBI Taxonomy" id="201217"/>
    <lineage>
        <taxon>Eukaryota</taxon>
        <taxon>Fungi</taxon>
        <taxon>Dikarya</taxon>
        <taxon>Basidiomycota</taxon>
        <taxon>Agaricomycotina</taxon>
        <taxon>Agaricomycetes</taxon>
        <taxon>Agaricomycetidae</taxon>
        <taxon>Agaricales</taxon>
        <taxon>Agaricineae</taxon>
        <taxon>Agaricaceae</taxon>
        <taxon>Leucocoprinus</taxon>
    </lineage>
</organism>
<dbReference type="Pfam" id="PF01161">
    <property type="entry name" value="PBP"/>
    <property type="match status" value="1"/>
</dbReference>
<feature type="compositionally biased region" description="Basic residues" evidence="2">
    <location>
        <begin position="53"/>
        <end position="63"/>
    </location>
</feature>
<sequence>MFSRALSSVGKSLPFTPTSGRLGQHVNWTRSMSAIAEATGSSTVDEPPPLAAKGRKMKRRPKRATISNALPREWCRPLAPGVVPAYDLAVELLQTDSAQIKSEANLLRTKIQATEEQRMAVAAKGTEVAQDTVDKLDDELEAMRKRLRILEVQGETNLPDVRWRVANAMPDMNKPVDRHLLEQKWRKDGDLDLLMERIHQMRVVPDLLSSLHPSIDVRITANTLGMAHEKAYKIVEPGSFLLPRQTFEPPKVYANVFHADTRLYTLVLLDADVPDEANATYTTYLHWMQPNIPLSANHTTRLLNLNNHTKYIPPHPQQGTKYHCYVLLLLQQPPLNATKYSFNLEARAQADEPTSVHLDIPVVSDKQRKAFNLRGFMREWGFDMRQGGGAHMWREVWDEHVSTIYKDILRTPEPRYGFSRKPDPYAALKHTKKYIS</sequence>
<dbReference type="PANTHER" id="PTHR11362:SF82">
    <property type="entry name" value="PHOSPHATIDYLETHANOLAMINE-BINDING PROTEIN 4"/>
    <property type="match status" value="1"/>
</dbReference>
<dbReference type="AlphaFoldDB" id="A0A8H5DBE5"/>
<dbReference type="InterPro" id="IPR036610">
    <property type="entry name" value="PEBP-like_sf"/>
</dbReference>
<dbReference type="InterPro" id="IPR035810">
    <property type="entry name" value="PEBP_euk"/>
</dbReference>
<dbReference type="PANTHER" id="PTHR11362">
    <property type="entry name" value="PHOSPHATIDYLETHANOLAMINE-BINDING PROTEIN"/>
    <property type="match status" value="1"/>
</dbReference>
<proteinExistence type="predicted"/>
<evidence type="ECO:0000256" key="1">
    <source>
        <dbReference type="SAM" id="Coils"/>
    </source>
</evidence>
<dbReference type="InterPro" id="IPR008914">
    <property type="entry name" value="PEBP"/>
</dbReference>
<dbReference type="EMBL" id="JAACJO010000007">
    <property type="protein sequence ID" value="KAF5355837.1"/>
    <property type="molecule type" value="Genomic_DNA"/>
</dbReference>
<dbReference type="Gene3D" id="1.20.58.1180">
    <property type="match status" value="1"/>
</dbReference>
<gene>
    <name evidence="3" type="ORF">D9756_004312</name>
</gene>
<evidence type="ECO:0000313" key="4">
    <source>
        <dbReference type="Proteomes" id="UP000559027"/>
    </source>
</evidence>
<feature type="region of interest" description="Disordered" evidence="2">
    <location>
        <begin position="38"/>
        <end position="63"/>
    </location>
</feature>
<evidence type="ECO:0000256" key="2">
    <source>
        <dbReference type="SAM" id="MobiDB-lite"/>
    </source>
</evidence>
<evidence type="ECO:0000313" key="3">
    <source>
        <dbReference type="EMBL" id="KAF5355837.1"/>
    </source>
</evidence>
<dbReference type="Proteomes" id="UP000559027">
    <property type="component" value="Unassembled WGS sequence"/>
</dbReference>